<keyword evidence="4" id="KW-1133">Transmembrane helix</keyword>
<feature type="compositionally biased region" description="Gly residues" evidence="3">
    <location>
        <begin position="538"/>
        <end position="556"/>
    </location>
</feature>
<feature type="compositionally biased region" description="Basic and acidic residues" evidence="3">
    <location>
        <begin position="89"/>
        <end position="106"/>
    </location>
</feature>
<dbReference type="PROSITE" id="PS50102">
    <property type="entry name" value="RRM"/>
    <property type="match status" value="1"/>
</dbReference>
<feature type="compositionally biased region" description="Polar residues" evidence="3">
    <location>
        <begin position="220"/>
        <end position="229"/>
    </location>
</feature>
<proteinExistence type="inferred from homology"/>
<protein>
    <recommendedName>
        <fullName evidence="5">RRM domain-containing protein</fullName>
    </recommendedName>
</protein>
<evidence type="ECO:0000256" key="1">
    <source>
        <dbReference type="ARBA" id="ARBA00006265"/>
    </source>
</evidence>
<dbReference type="InterPro" id="IPR012677">
    <property type="entry name" value="Nucleotide-bd_a/b_plait_sf"/>
</dbReference>
<evidence type="ECO:0000256" key="3">
    <source>
        <dbReference type="SAM" id="MobiDB-lite"/>
    </source>
</evidence>
<dbReference type="SMART" id="SM00360">
    <property type="entry name" value="RRM"/>
    <property type="match status" value="1"/>
</dbReference>
<feature type="compositionally biased region" description="Acidic residues" evidence="3">
    <location>
        <begin position="1"/>
        <end position="19"/>
    </location>
</feature>
<keyword evidence="4" id="KW-0812">Transmembrane</keyword>
<dbReference type="SUPFAM" id="SSF54928">
    <property type="entry name" value="RNA-binding domain, RBD"/>
    <property type="match status" value="1"/>
</dbReference>
<gene>
    <name evidence="6" type="ORF">R1sor_006523</name>
</gene>
<feature type="compositionally biased region" description="Gly residues" evidence="3">
    <location>
        <begin position="435"/>
        <end position="460"/>
    </location>
</feature>
<comment type="caution">
    <text evidence="6">The sequence shown here is derived from an EMBL/GenBank/DDBJ whole genome shotgun (WGS) entry which is preliminary data.</text>
</comment>
<evidence type="ECO:0000259" key="5">
    <source>
        <dbReference type="PROSITE" id="PS50102"/>
    </source>
</evidence>
<evidence type="ECO:0000313" key="6">
    <source>
        <dbReference type="EMBL" id="KAL3692872.1"/>
    </source>
</evidence>
<dbReference type="Pfam" id="PF00076">
    <property type="entry name" value="RRM_1"/>
    <property type="match status" value="1"/>
</dbReference>
<keyword evidence="4" id="KW-0472">Membrane</keyword>
<feature type="domain" description="RRM" evidence="5">
    <location>
        <begin position="336"/>
        <end position="414"/>
    </location>
</feature>
<keyword evidence="2" id="KW-0694">RNA-binding</keyword>
<feature type="transmembrane region" description="Helical" evidence="4">
    <location>
        <begin position="831"/>
        <end position="854"/>
    </location>
</feature>
<feature type="compositionally biased region" description="Basic and acidic residues" evidence="3">
    <location>
        <begin position="166"/>
        <end position="176"/>
    </location>
</feature>
<feature type="compositionally biased region" description="Basic and acidic residues" evidence="3">
    <location>
        <begin position="621"/>
        <end position="630"/>
    </location>
</feature>
<evidence type="ECO:0000256" key="2">
    <source>
        <dbReference type="PROSITE-ProRule" id="PRU00176"/>
    </source>
</evidence>
<feature type="compositionally biased region" description="Basic and acidic residues" evidence="3">
    <location>
        <begin position="646"/>
        <end position="742"/>
    </location>
</feature>
<reference evidence="6 7" key="1">
    <citation type="submission" date="2024-09" db="EMBL/GenBank/DDBJ databases">
        <title>Chromosome-scale assembly of Riccia sorocarpa.</title>
        <authorList>
            <person name="Paukszto L."/>
        </authorList>
    </citation>
    <scope>NUCLEOTIDE SEQUENCE [LARGE SCALE GENOMIC DNA]</scope>
    <source>
        <strain evidence="6">LP-2024</strain>
        <tissue evidence="6">Aerial parts of the thallus</tissue>
    </source>
</reference>
<dbReference type="GO" id="GO:0006397">
    <property type="term" value="P:mRNA processing"/>
    <property type="evidence" value="ECO:0007669"/>
    <property type="project" value="UniProtKB-KW"/>
</dbReference>
<name>A0ABD3HQP0_9MARC</name>
<dbReference type="InterPro" id="IPR035979">
    <property type="entry name" value="RBD_domain_sf"/>
</dbReference>
<feature type="compositionally biased region" description="Gly residues" evidence="3">
    <location>
        <begin position="469"/>
        <end position="505"/>
    </location>
</feature>
<keyword evidence="7" id="KW-1185">Reference proteome</keyword>
<dbReference type="CDD" id="cd12372">
    <property type="entry name" value="RRM_CFIm68_CFIm59"/>
    <property type="match status" value="1"/>
</dbReference>
<feature type="region of interest" description="Disordered" evidence="3">
    <location>
        <begin position="421"/>
        <end position="577"/>
    </location>
</feature>
<comment type="similarity">
    <text evidence="1">Belongs to the RRM CPSF6/7 family.</text>
</comment>
<sequence>MAYVDNGEDELDYEDEDYPETGGRAYSHQPGAIAALAEDELEEDDYEDLYQDVDVGFFPNSEGTQAPARYQNSGQNGGEGYAEEDYAEDYERSGRGRPTDESRYAEEQGFAERTQQGVPQAARNVKVKTEGGYDQQDYAEGSRPDALLQPKEEEMGDASVNQSGDQIKHASVELRAGDFGARAGAVATQPKASDDREQGEGNSAAKPGLVKVKEEPDFSGGNQPRTELQSGRPGAARNNKGPGTGVGGGNWANGGASSEGGGSRGGLPASRVEGGGGGIWPAPAGRGTAVPPGGSIPGSAIVPVNASPAPSREPAVATSDYGAKHGAAHQHETGNIMLFVGELHWWTTDAELEAALSEYGRVKNLKFFEEKASGKSKGYCQVEFYDGAAARMCKEKMDGRVFNDRPCVVAFASPQTIKQMGAAQVGKNQSQAQGQSGGQGRGRGESGAGGRGQMGEGGRGYGRDKMPLGGRGQGPGERGRGSGRGRGGNMAGRGGMGGGGGGGAPFQGPPGPMGGGPGGMMPPQGMMGGGFDPAFGPPMGGRGGYGMGPGGPGAGFGPRAHPFGGGPGIGPPFPAMGPGLPGVAPHVNPAFFGRANGNGPGIGMDGPAGGWGEGPMPGWVGEEHERRMVYGEDMGGPDYGYPGEMGPERLRPGPAREPRERGADGEWVAAERRRREDRGEGEWDRERHRERGEREGYWERDQSREKEKDWQERERAPRAREKPRTGVEEEERPRSRDEDFGKRRRMVADRKIERSLERGSQYVLKAEIEATEEAVVCNFVDSVTWTSQHFGGIVNGRINRVYNEIISPLLLDLLELELWEICLSGLYRGPAFLALLIPLVTWGGFWPSFLTVNVMMSAPNCGRKDAHLLR</sequence>
<evidence type="ECO:0000256" key="4">
    <source>
        <dbReference type="SAM" id="Phobius"/>
    </source>
</evidence>
<feature type="compositionally biased region" description="Gly residues" evidence="3">
    <location>
        <begin position="242"/>
        <end position="265"/>
    </location>
</feature>
<evidence type="ECO:0000313" key="7">
    <source>
        <dbReference type="Proteomes" id="UP001633002"/>
    </source>
</evidence>
<organism evidence="6 7">
    <name type="scientific">Riccia sorocarpa</name>
    <dbReference type="NCBI Taxonomy" id="122646"/>
    <lineage>
        <taxon>Eukaryota</taxon>
        <taxon>Viridiplantae</taxon>
        <taxon>Streptophyta</taxon>
        <taxon>Embryophyta</taxon>
        <taxon>Marchantiophyta</taxon>
        <taxon>Marchantiopsida</taxon>
        <taxon>Marchantiidae</taxon>
        <taxon>Marchantiales</taxon>
        <taxon>Ricciaceae</taxon>
        <taxon>Riccia</taxon>
    </lineage>
</organism>
<feature type="region of interest" description="Disordered" evidence="3">
    <location>
        <begin position="55"/>
        <end position="296"/>
    </location>
</feature>
<dbReference type="InterPro" id="IPR034772">
    <property type="entry name" value="CPSF6/7"/>
</dbReference>
<accession>A0ABD3HQP0</accession>
<dbReference type="Proteomes" id="UP001633002">
    <property type="component" value="Unassembled WGS sequence"/>
</dbReference>
<dbReference type="GO" id="GO:0005634">
    <property type="term" value="C:nucleus"/>
    <property type="evidence" value="ECO:0007669"/>
    <property type="project" value="UniProtKB-SubCell"/>
</dbReference>
<dbReference type="Gene3D" id="3.30.70.330">
    <property type="match status" value="1"/>
</dbReference>
<feature type="region of interest" description="Disordered" evidence="3">
    <location>
        <begin position="1"/>
        <end position="29"/>
    </location>
</feature>
<dbReference type="AlphaFoldDB" id="A0ABD3HQP0"/>
<dbReference type="PANTHER" id="PTHR23204">
    <property type="entry name" value="CLEAVAGE AND POLYADENYLATION SPECIFIC FACTOR"/>
    <property type="match status" value="1"/>
</dbReference>
<dbReference type="GO" id="GO:0003723">
    <property type="term" value="F:RNA binding"/>
    <property type="evidence" value="ECO:0007669"/>
    <property type="project" value="UniProtKB-UniRule"/>
</dbReference>
<feature type="compositionally biased region" description="Gly residues" evidence="3">
    <location>
        <begin position="598"/>
        <end position="615"/>
    </location>
</feature>
<dbReference type="InterPro" id="IPR000504">
    <property type="entry name" value="RRM_dom"/>
</dbReference>
<dbReference type="EMBL" id="JBJQOH010000003">
    <property type="protein sequence ID" value="KAL3692872.1"/>
    <property type="molecule type" value="Genomic_DNA"/>
</dbReference>
<feature type="region of interest" description="Disordered" evidence="3">
    <location>
        <begin position="598"/>
        <end position="742"/>
    </location>
</feature>